<feature type="domain" description="Acyl-CoA dehydrogenase C-terminal" evidence="5">
    <location>
        <begin position="263"/>
        <end position="390"/>
    </location>
</feature>
<evidence type="ECO:0000259" key="4">
    <source>
        <dbReference type="Pfam" id="PF02771"/>
    </source>
</evidence>
<dbReference type="Gene3D" id="1.10.540.10">
    <property type="entry name" value="Acyl-CoA dehydrogenase/oxidase, N-terminal domain"/>
    <property type="match status" value="1"/>
</dbReference>
<dbReference type="AlphaFoldDB" id="A0A3M6QSM7"/>
<proteinExistence type="predicted"/>
<dbReference type="PANTHER" id="PTHR43831">
    <property type="entry name" value="ISOBUTYRYL-COA DEHYDROGENASE"/>
    <property type="match status" value="1"/>
</dbReference>
<dbReference type="InterPro" id="IPR006091">
    <property type="entry name" value="Acyl-CoA_Oxase/DH_mid-dom"/>
</dbReference>
<evidence type="ECO:0000313" key="6">
    <source>
        <dbReference type="EMBL" id="RMX05851.1"/>
    </source>
</evidence>
<evidence type="ECO:0000256" key="2">
    <source>
        <dbReference type="ARBA" id="ARBA00023002"/>
    </source>
</evidence>
<reference evidence="6 7" key="1">
    <citation type="submission" date="2018-10" db="EMBL/GenBank/DDBJ databases">
        <title>Draft genome of Cortibacter populi DSM10536.</title>
        <authorList>
            <person name="Bernier A.-M."/>
            <person name="Bernard K."/>
        </authorList>
    </citation>
    <scope>NUCLEOTIDE SEQUENCE [LARGE SCALE GENOMIC DNA]</scope>
    <source>
        <strain evidence="6 7">DSM 105136</strain>
    </source>
</reference>
<evidence type="ECO:0000256" key="1">
    <source>
        <dbReference type="ARBA" id="ARBA00022630"/>
    </source>
</evidence>
<comment type="caution">
    <text evidence="6">The sequence shown here is derived from an EMBL/GenBank/DDBJ whole genome shotgun (WGS) entry which is preliminary data.</text>
</comment>
<evidence type="ECO:0000313" key="7">
    <source>
        <dbReference type="Proteomes" id="UP000278006"/>
    </source>
</evidence>
<dbReference type="Pfam" id="PF02770">
    <property type="entry name" value="Acyl-CoA_dh_M"/>
    <property type="match status" value="1"/>
</dbReference>
<dbReference type="Pfam" id="PF02771">
    <property type="entry name" value="Acyl-CoA_dh_N"/>
    <property type="match status" value="1"/>
</dbReference>
<dbReference type="InterPro" id="IPR013107">
    <property type="entry name" value="Acyl-CoA_DH_C"/>
</dbReference>
<dbReference type="Pfam" id="PF08028">
    <property type="entry name" value="Acyl-CoA_dh_2"/>
    <property type="match status" value="1"/>
</dbReference>
<feature type="domain" description="Acyl-CoA dehydrogenase/oxidase N-terminal" evidence="4">
    <location>
        <begin position="7"/>
        <end position="89"/>
    </location>
</feature>
<keyword evidence="1" id="KW-0285">Flavoprotein</keyword>
<evidence type="ECO:0000259" key="5">
    <source>
        <dbReference type="Pfam" id="PF08028"/>
    </source>
</evidence>
<dbReference type="EMBL" id="RDQO01000003">
    <property type="protein sequence ID" value="RMX05851.1"/>
    <property type="molecule type" value="Genomic_DNA"/>
</dbReference>
<dbReference type="GO" id="GO:0016627">
    <property type="term" value="F:oxidoreductase activity, acting on the CH-CH group of donors"/>
    <property type="evidence" value="ECO:0007669"/>
    <property type="project" value="InterPro"/>
</dbReference>
<dbReference type="InterPro" id="IPR046373">
    <property type="entry name" value="Acyl-CoA_Oxase/DH_mid-dom_sf"/>
</dbReference>
<dbReference type="SUPFAM" id="SSF56645">
    <property type="entry name" value="Acyl-CoA dehydrogenase NM domain-like"/>
    <property type="match status" value="1"/>
</dbReference>
<name>A0A3M6QSM7_9BURK</name>
<organism evidence="6 7">
    <name type="scientific">Corticibacter populi</name>
    <dbReference type="NCBI Taxonomy" id="1550736"/>
    <lineage>
        <taxon>Bacteria</taxon>
        <taxon>Pseudomonadati</taxon>
        <taxon>Pseudomonadota</taxon>
        <taxon>Betaproteobacteria</taxon>
        <taxon>Burkholderiales</taxon>
        <taxon>Comamonadaceae</taxon>
        <taxon>Corticibacter</taxon>
    </lineage>
</organism>
<dbReference type="InterPro" id="IPR036250">
    <property type="entry name" value="AcylCo_DH-like_C"/>
</dbReference>
<dbReference type="PANTHER" id="PTHR43831:SF1">
    <property type="entry name" value="ISOBUTYRYL-COA DEHYDROGENASE, MITOCHONDRIAL"/>
    <property type="match status" value="1"/>
</dbReference>
<accession>A0A3M6QSM7</accession>
<dbReference type="RefSeq" id="WP_122229513.1">
    <property type="nucleotide sequence ID" value="NZ_RDQO01000003.1"/>
</dbReference>
<sequence>MTTNTDEFAPLLASARELARRFAGQADAIDRSGQLPVAHFQALFDAGLLALNIRKEQGGHGAGLAVSEAVVRTIAEGEPSTALVLAMHYIQHGAIAAGAEGGWPEHLARTVADAALRGVALVNASKVDAGFGSLSHGGPPGAAPGVPGVPAAEGRTVARRTDDGWSISGHKKYVTGSRLLRWVNVALVTDETPPRAGNALIPLDAEGVSIVDVWNPLGLRGTGSHDVVFDNVRLPHDHFFARPVAADGSAAPPVRGGGWYLLLVGSVYLGVAQAARNSIVAFANAFSPGSLGAAVATLPRFQEQIGRIEASLAAARHLLQSVARAYDASAGIAQDDYEQIDRDASAARISAINTAIAVTGLALELAGHEGLTASADIVRHHRNALQGRGHGPKESAVHLRLGQQALRGAAFLDASSRQLPA</sequence>
<dbReference type="Gene3D" id="2.40.110.10">
    <property type="entry name" value="Butyryl-CoA Dehydrogenase, subunit A, domain 2"/>
    <property type="match status" value="1"/>
</dbReference>
<dbReference type="OrthoDB" id="7316074at2"/>
<dbReference type="PIRSF" id="PIRSF016578">
    <property type="entry name" value="HsaA"/>
    <property type="match status" value="1"/>
</dbReference>
<dbReference type="InterPro" id="IPR037069">
    <property type="entry name" value="AcylCoA_DH/ox_N_sf"/>
</dbReference>
<evidence type="ECO:0000259" key="3">
    <source>
        <dbReference type="Pfam" id="PF02770"/>
    </source>
</evidence>
<dbReference type="Proteomes" id="UP000278006">
    <property type="component" value="Unassembled WGS sequence"/>
</dbReference>
<protein>
    <submittedName>
        <fullName evidence="6">Acyl-CoA dehydrogenase</fullName>
    </submittedName>
</protein>
<dbReference type="GO" id="GO:0050660">
    <property type="term" value="F:flavin adenine dinucleotide binding"/>
    <property type="evidence" value="ECO:0007669"/>
    <property type="project" value="InterPro"/>
</dbReference>
<dbReference type="SUPFAM" id="SSF47203">
    <property type="entry name" value="Acyl-CoA dehydrogenase C-terminal domain-like"/>
    <property type="match status" value="1"/>
</dbReference>
<keyword evidence="2" id="KW-0560">Oxidoreductase</keyword>
<keyword evidence="7" id="KW-1185">Reference proteome</keyword>
<gene>
    <name evidence="6" type="ORF">D8I35_11910</name>
</gene>
<feature type="domain" description="Acyl-CoA oxidase/dehydrogenase middle" evidence="3">
    <location>
        <begin position="148"/>
        <end position="232"/>
    </location>
</feature>
<dbReference type="InterPro" id="IPR052547">
    <property type="entry name" value="Mito_Isobutyryl-CoADH"/>
</dbReference>
<dbReference type="InterPro" id="IPR009100">
    <property type="entry name" value="AcylCoA_DH/oxidase_NM_dom_sf"/>
</dbReference>
<dbReference type="Gene3D" id="1.20.140.10">
    <property type="entry name" value="Butyryl-CoA Dehydrogenase, subunit A, domain 3"/>
    <property type="match status" value="1"/>
</dbReference>
<dbReference type="InterPro" id="IPR013786">
    <property type="entry name" value="AcylCoA_DH/ox_N"/>
</dbReference>